<organism evidence="1 2">
    <name type="scientific">Sorghum bicolor</name>
    <name type="common">Sorghum</name>
    <name type="synonym">Sorghum vulgare</name>
    <dbReference type="NCBI Taxonomy" id="4558"/>
    <lineage>
        <taxon>Eukaryota</taxon>
        <taxon>Viridiplantae</taxon>
        <taxon>Streptophyta</taxon>
        <taxon>Embryophyta</taxon>
        <taxon>Tracheophyta</taxon>
        <taxon>Spermatophyta</taxon>
        <taxon>Magnoliopsida</taxon>
        <taxon>Liliopsida</taxon>
        <taxon>Poales</taxon>
        <taxon>Poaceae</taxon>
        <taxon>PACMAD clade</taxon>
        <taxon>Panicoideae</taxon>
        <taxon>Andropogonodae</taxon>
        <taxon>Andropogoneae</taxon>
        <taxon>Sorghinae</taxon>
        <taxon>Sorghum</taxon>
    </lineage>
</organism>
<dbReference type="AlphaFoldDB" id="A0A1W0VT48"/>
<evidence type="ECO:0000313" key="2">
    <source>
        <dbReference type="Proteomes" id="UP000000768"/>
    </source>
</evidence>
<dbReference type="EMBL" id="CM000769">
    <property type="protein sequence ID" value="OQU76435.1"/>
    <property type="molecule type" value="Genomic_DNA"/>
</dbReference>
<proteinExistence type="predicted"/>
<name>A0A1W0VT48_SORBI</name>
<dbReference type="InParanoid" id="A0A1W0VT48"/>
<evidence type="ECO:0000313" key="1">
    <source>
        <dbReference type="EMBL" id="OQU76435.1"/>
    </source>
</evidence>
<dbReference type="Gramene" id="OQU76435">
    <property type="protein sequence ID" value="OQU76435"/>
    <property type="gene ID" value="SORBI_3010G144450"/>
</dbReference>
<reference evidence="2" key="2">
    <citation type="journal article" date="2018" name="Plant J.">
        <title>The Sorghum bicolor reference genome: improved assembly, gene annotations, a transcriptome atlas, and signatures of genome organization.</title>
        <authorList>
            <person name="McCormick R.F."/>
            <person name="Truong S.K."/>
            <person name="Sreedasyam A."/>
            <person name="Jenkins J."/>
            <person name="Shu S."/>
            <person name="Sims D."/>
            <person name="Kennedy M."/>
            <person name="Amirebrahimi M."/>
            <person name="Weers B.D."/>
            <person name="McKinley B."/>
            <person name="Mattison A."/>
            <person name="Morishige D.T."/>
            <person name="Grimwood J."/>
            <person name="Schmutz J."/>
            <person name="Mullet J.E."/>
        </authorList>
    </citation>
    <scope>NUCLEOTIDE SEQUENCE [LARGE SCALE GENOMIC DNA]</scope>
    <source>
        <strain evidence="2">cv. BTx623</strain>
    </source>
</reference>
<gene>
    <name evidence="1" type="ORF">SORBI_3010G144450</name>
</gene>
<protein>
    <submittedName>
        <fullName evidence="1">Uncharacterized protein</fullName>
    </submittedName>
</protein>
<sequence length="71" mass="7390">MGVVLDSGSPTNGSKSLTLNVGLTLEYSDATTRGHQAEIFLIKLDLFAASKLTCSCNGKGKRSMGVCGLKP</sequence>
<keyword evidence="2" id="KW-1185">Reference proteome</keyword>
<accession>A0A1W0VT48</accession>
<dbReference type="Proteomes" id="UP000000768">
    <property type="component" value="Chromosome 10"/>
</dbReference>
<reference evidence="1 2" key="1">
    <citation type="journal article" date="2009" name="Nature">
        <title>The Sorghum bicolor genome and the diversification of grasses.</title>
        <authorList>
            <person name="Paterson A.H."/>
            <person name="Bowers J.E."/>
            <person name="Bruggmann R."/>
            <person name="Dubchak I."/>
            <person name="Grimwood J."/>
            <person name="Gundlach H."/>
            <person name="Haberer G."/>
            <person name="Hellsten U."/>
            <person name="Mitros T."/>
            <person name="Poliakov A."/>
            <person name="Schmutz J."/>
            <person name="Spannagl M."/>
            <person name="Tang H."/>
            <person name="Wang X."/>
            <person name="Wicker T."/>
            <person name="Bharti A.K."/>
            <person name="Chapman J."/>
            <person name="Feltus F.A."/>
            <person name="Gowik U."/>
            <person name="Grigoriev I.V."/>
            <person name="Lyons E."/>
            <person name="Maher C.A."/>
            <person name="Martis M."/>
            <person name="Narechania A."/>
            <person name="Otillar R.P."/>
            <person name="Penning B.W."/>
            <person name="Salamov A.A."/>
            <person name="Wang Y."/>
            <person name="Zhang L."/>
            <person name="Carpita N.C."/>
            <person name="Freeling M."/>
            <person name="Gingle A.R."/>
            <person name="Hash C.T."/>
            <person name="Keller B."/>
            <person name="Klein P."/>
            <person name="Kresovich S."/>
            <person name="McCann M.C."/>
            <person name="Ming R."/>
            <person name="Peterson D.G."/>
            <person name="Mehboob-ur-Rahman"/>
            <person name="Ware D."/>
            <person name="Westhoff P."/>
            <person name="Mayer K.F."/>
            <person name="Messing J."/>
            <person name="Rokhsar D.S."/>
        </authorList>
    </citation>
    <scope>NUCLEOTIDE SEQUENCE [LARGE SCALE GENOMIC DNA]</scope>
    <source>
        <strain evidence="2">cv. BTx623</strain>
    </source>
</reference>